<sequence>MRLTASQARRMALAAQGIGGGRDRLVGMRQVGKVITGLGQFQIDSVNVLARAHLMPLYTRLGAYDPALLTRAATAKPRRLFEFWGHAASLIDIQLYPVFQFRREAAHDLAWGRLRTLVDNQPEVIEEVLEAVGQYGPATARDLDLGEKKYRDHWGWNWSLAKTALEWLFYCGRVAVAGRTAQFERLYDIPERVIPEVYLAACEPWADASPTQREELTHAAHVELIRRSARALGVGTLRCLGDYFRIAAAPARAAVAELVSRSELVPAEVDGVKEPAWVWHEAACPRKIQTAALVSPFDSLVFERKRLARFFHTDYTIGLYTPPDQRVHGYYVYLFLLDDAFAARTDLKADRATSALLVQSAWLEAPAEPNRARVAAELASELRRLADWLNLTNIVVAGKGDLSHDLIAELAKPESTIHSCCISPPRNADGLVPPPRHQPRVRTKETS</sequence>
<organism evidence="2">
    <name type="scientific">termite gut metagenome</name>
    <dbReference type="NCBI Taxonomy" id="433724"/>
    <lineage>
        <taxon>unclassified sequences</taxon>
        <taxon>metagenomes</taxon>
        <taxon>organismal metagenomes</taxon>
    </lineage>
</organism>
<evidence type="ECO:0008006" key="4">
    <source>
        <dbReference type="Google" id="ProtNLM"/>
    </source>
</evidence>
<reference evidence="2" key="2">
    <citation type="journal article" date="2013" name="Biotechnol. Biofuels">
        <title>Mining for hemicellulases in the fungus-growing termite Pseudacanthotermes militaris using functional metagenomics.</title>
        <authorList>
            <person name="Bastien G."/>
            <person name="Arnal G."/>
            <person name="Bozonnet S."/>
            <person name="Laguerre S."/>
            <person name="Ferreira F."/>
            <person name="Faure R."/>
            <person name="Henrissat B."/>
            <person name="Lefevre F."/>
            <person name="Robe P."/>
            <person name="Bouchez O."/>
            <person name="Noirot C."/>
            <person name="Dumon C."/>
            <person name="O'Donohue M."/>
        </authorList>
    </citation>
    <scope>NUCLEOTIDE SEQUENCE</scope>
</reference>
<gene>
    <name evidence="2" type="ORF">BN138_264</name>
    <name evidence="3" type="ORF">BN138_796</name>
</gene>
<evidence type="ECO:0000313" key="2">
    <source>
        <dbReference type="EMBL" id="CCO21076.1"/>
    </source>
</evidence>
<evidence type="ECO:0000256" key="1">
    <source>
        <dbReference type="SAM" id="MobiDB-lite"/>
    </source>
</evidence>
<reference evidence="2" key="1">
    <citation type="submission" date="2012-10" db="EMBL/GenBank/DDBJ databases">
        <authorList>
            <person name="Sandrine L."/>
        </authorList>
    </citation>
    <scope>NUCLEOTIDE SEQUENCE</scope>
</reference>
<dbReference type="PANTHER" id="PTHR30528">
    <property type="entry name" value="CYTOPLASMIC PROTEIN"/>
    <property type="match status" value="1"/>
</dbReference>
<protein>
    <recommendedName>
        <fullName evidence="4">Cytoplasmic protein</fullName>
    </recommendedName>
</protein>
<dbReference type="InterPro" id="IPR009351">
    <property type="entry name" value="AlkZ-like"/>
</dbReference>
<proteinExistence type="predicted"/>
<accession>S0DGA3</accession>
<dbReference type="EMBL" id="HF548283">
    <property type="protein sequence ID" value="CCO21076.1"/>
    <property type="molecule type" value="Genomic_DNA"/>
</dbReference>
<dbReference type="EMBL" id="HF548312">
    <property type="protein sequence ID" value="CCO21608.1"/>
    <property type="molecule type" value="Genomic_DNA"/>
</dbReference>
<name>S0DGA3_9ZZZZ</name>
<evidence type="ECO:0000313" key="3">
    <source>
        <dbReference type="EMBL" id="CCO21608.1"/>
    </source>
</evidence>
<dbReference type="AlphaFoldDB" id="S0DGA3"/>
<dbReference type="Pfam" id="PF06224">
    <property type="entry name" value="AlkZ-like"/>
    <property type="match status" value="1"/>
</dbReference>
<dbReference type="PANTHER" id="PTHR30528:SF0">
    <property type="entry name" value="CYTOPLASMIC PROTEIN"/>
    <property type="match status" value="1"/>
</dbReference>
<feature type="region of interest" description="Disordered" evidence="1">
    <location>
        <begin position="424"/>
        <end position="447"/>
    </location>
</feature>